<dbReference type="Proteomes" id="UP000031774">
    <property type="component" value="Chromosome"/>
</dbReference>
<dbReference type="KEGG" id="svt:SVTN_32680"/>
<keyword evidence="3" id="KW-1185">Reference proteome</keyword>
<accession>A0A0B5I2M5</accession>
<name>A0A0B5I2M5_9ACTN</name>
<dbReference type="AlphaFoldDB" id="A0A0B5I2M5"/>
<proteinExistence type="predicted"/>
<dbReference type="STRING" id="362257.SVTN_32680"/>
<organism evidence="2 3">
    <name type="scientific">Streptomyces vietnamensis</name>
    <dbReference type="NCBI Taxonomy" id="362257"/>
    <lineage>
        <taxon>Bacteria</taxon>
        <taxon>Bacillati</taxon>
        <taxon>Actinomycetota</taxon>
        <taxon>Actinomycetes</taxon>
        <taxon>Kitasatosporales</taxon>
        <taxon>Streptomycetaceae</taxon>
        <taxon>Streptomyces</taxon>
    </lineage>
</organism>
<dbReference type="HOGENOM" id="CLU_2921037_0_0_11"/>
<sequence>MRGHADDRRKVRGRGLDDEEFRSLMREAHAEARRRFIGRPPRTEPELALRTQHAEFGAAAH</sequence>
<gene>
    <name evidence="2" type="ORF">SVTN_32680</name>
</gene>
<dbReference type="RefSeq" id="WP_041132318.1">
    <property type="nucleotide sequence ID" value="NZ_CP010407.1"/>
</dbReference>
<feature type="region of interest" description="Disordered" evidence="1">
    <location>
        <begin position="32"/>
        <end position="61"/>
    </location>
</feature>
<evidence type="ECO:0000313" key="3">
    <source>
        <dbReference type="Proteomes" id="UP000031774"/>
    </source>
</evidence>
<dbReference type="EMBL" id="CP010407">
    <property type="protein sequence ID" value="AJF68395.1"/>
    <property type="molecule type" value="Genomic_DNA"/>
</dbReference>
<evidence type="ECO:0000256" key="1">
    <source>
        <dbReference type="SAM" id="MobiDB-lite"/>
    </source>
</evidence>
<reference evidence="2 3" key="1">
    <citation type="submission" date="2014-12" db="EMBL/GenBank/DDBJ databases">
        <title>Complete genome sequence of Streptomyces vietnamensis strain GIMV4.0001, a genetic manipulable producer of the benzoisochromanequinone antibiotic granaticin.</title>
        <authorList>
            <person name="Deng M.R."/>
            <person name="Guo J."/>
            <person name="Ma L.Y."/>
            <person name="Feng G.D."/>
            <person name="Mo C.Y."/>
            <person name="Zhu H.H."/>
        </authorList>
    </citation>
    <scope>NUCLEOTIDE SEQUENCE [LARGE SCALE GENOMIC DNA]</scope>
    <source>
        <strain evidence="3">GIMV4.0001</strain>
    </source>
</reference>
<protein>
    <submittedName>
        <fullName evidence="2">Uncharacterized protein</fullName>
    </submittedName>
</protein>
<evidence type="ECO:0000313" key="2">
    <source>
        <dbReference type="EMBL" id="AJF68395.1"/>
    </source>
</evidence>